<protein>
    <submittedName>
        <fullName evidence="2">Uncharacterized protein</fullName>
    </submittedName>
</protein>
<evidence type="ECO:0000313" key="3">
    <source>
        <dbReference type="Proteomes" id="UP000324222"/>
    </source>
</evidence>
<sequence length="73" mass="8408">MTKRHRGSGESLDLTQPKQSKVSCESSRDRSARIGLLVLRMVFVWRRLMILSQLPLVDQMCQKVHSSLTLVLR</sequence>
<name>A0A5B7J0R5_PORTR</name>
<evidence type="ECO:0000256" key="1">
    <source>
        <dbReference type="SAM" id="MobiDB-lite"/>
    </source>
</evidence>
<keyword evidence="3" id="KW-1185">Reference proteome</keyword>
<dbReference type="Proteomes" id="UP000324222">
    <property type="component" value="Unassembled WGS sequence"/>
</dbReference>
<reference evidence="2 3" key="1">
    <citation type="submission" date="2019-05" db="EMBL/GenBank/DDBJ databases">
        <title>Another draft genome of Portunus trituberculatus and its Hox gene families provides insights of decapod evolution.</title>
        <authorList>
            <person name="Jeong J.-H."/>
            <person name="Song I."/>
            <person name="Kim S."/>
            <person name="Choi T."/>
            <person name="Kim D."/>
            <person name="Ryu S."/>
            <person name="Kim W."/>
        </authorList>
    </citation>
    <scope>NUCLEOTIDE SEQUENCE [LARGE SCALE GENOMIC DNA]</scope>
    <source>
        <tissue evidence="2">Muscle</tissue>
    </source>
</reference>
<organism evidence="2 3">
    <name type="scientific">Portunus trituberculatus</name>
    <name type="common">Swimming crab</name>
    <name type="synonym">Neptunus trituberculatus</name>
    <dbReference type="NCBI Taxonomy" id="210409"/>
    <lineage>
        <taxon>Eukaryota</taxon>
        <taxon>Metazoa</taxon>
        <taxon>Ecdysozoa</taxon>
        <taxon>Arthropoda</taxon>
        <taxon>Crustacea</taxon>
        <taxon>Multicrustacea</taxon>
        <taxon>Malacostraca</taxon>
        <taxon>Eumalacostraca</taxon>
        <taxon>Eucarida</taxon>
        <taxon>Decapoda</taxon>
        <taxon>Pleocyemata</taxon>
        <taxon>Brachyura</taxon>
        <taxon>Eubrachyura</taxon>
        <taxon>Portunoidea</taxon>
        <taxon>Portunidae</taxon>
        <taxon>Portuninae</taxon>
        <taxon>Portunus</taxon>
    </lineage>
</organism>
<accession>A0A5B7J0R5</accession>
<proteinExistence type="predicted"/>
<evidence type="ECO:0000313" key="2">
    <source>
        <dbReference type="EMBL" id="MPC90370.1"/>
    </source>
</evidence>
<feature type="compositionally biased region" description="Polar residues" evidence="1">
    <location>
        <begin position="13"/>
        <end position="25"/>
    </location>
</feature>
<gene>
    <name evidence="2" type="ORF">E2C01_085351</name>
</gene>
<dbReference type="EMBL" id="VSRR010084134">
    <property type="protein sequence ID" value="MPC90370.1"/>
    <property type="molecule type" value="Genomic_DNA"/>
</dbReference>
<dbReference type="AlphaFoldDB" id="A0A5B7J0R5"/>
<comment type="caution">
    <text evidence="2">The sequence shown here is derived from an EMBL/GenBank/DDBJ whole genome shotgun (WGS) entry which is preliminary data.</text>
</comment>
<feature type="region of interest" description="Disordered" evidence="1">
    <location>
        <begin position="1"/>
        <end position="29"/>
    </location>
</feature>